<dbReference type="EMBL" id="JBHUKR010000004">
    <property type="protein sequence ID" value="MFD2415284.1"/>
    <property type="molecule type" value="Genomic_DNA"/>
</dbReference>
<accession>A0ABW5FJV6</accession>
<comment type="caution">
    <text evidence="1">The sequence shown here is derived from an EMBL/GenBank/DDBJ whole genome shotgun (WGS) entry which is preliminary data.</text>
</comment>
<protein>
    <submittedName>
        <fullName evidence="1">Uncharacterized protein</fullName>
    </submittedName>
</protein>
<organism evidence="1 2">
    <name type="scientific">Amycolatopsis pigmentata</name>
    <dbReference type="NCBI Taxonomy" id="450801"/>
    <lineage>
        <taxon>Bacteria</taxon>
        <taxon>Bacillati</taxon>
        <taxon>Actinomycetota</taxon>
        <taxon>Actinomycetes</taxon>
        <taxon>Pseudonocardiales</taxon>
        <taxon>Pseudonocardiaceae</taxon>
        <taxon>Amycolatopsis</taxon>
    </lineage>
</organism>
<proteinExistence type="predicted"/>
<evidence type="ECO:0000313" key="1">
    <source>
        <dbReference type="EMBL" id="MFD2415284.1"/>
    </source>
</evidence>
<gene>
    <name evidence="1" type="ORF">ACFSXZ_02970</name>
</gene>
<dbReference type="RefSeq" id="WP_378260947.1">
    <property type="nucleotide sequence ID" value="NZ_JBHUKR010000004.1"/>
</dbReference>
<reference evidence="2" key="1">
    <citation type="journal article" date="2019" name="Int. J. Syst. Evol. Microbiol.">
        <title>The Global Catalogue of Microorganisms (GCM) 10K type strain sequencing project: providing services to taxonomists for standard genome sequencing and annotation.</title>
        <authorList>
            <consortium name="The Broad Institute Genomics Platform"/>
            <consortium name="The Broad Institute Genome Sequencing Center for Infectious Disease"/>
            <person name="Wu L."/>
            <person name="Ma J."/>
        </authorList>
    </citation>
    <scope>NUCLEOTIDE SEQUENCE [LARGE SCALE GENOMIC DNA]</scope>
    <source>
        <strain evidence="2">CGMCC 4.7645</strain>
    </source>
</reference>
<evidence type="ECO:0000313" key="2">
    <source>
        <dbReference type="Proteomes" id="UP001597417"/>
    </source>
</evidence>
<dbReference type="Proteomes" id="UP001597417">
    <property type="component" value="Unassembled WGS sequence"/>
</dbReference>
<sequence length="64" mass="7540">MYNFAEASMIYCRLADLYRDLDHFLDSRDRQGFAVASQERRDLLVSARELIEHITVADIVYSRL</sequence>
<keyword evidence="2" id="KW-1185">Reference proteome</keyword>
<name>A0ABW5FJV6_9PSEU</name>